<accession>A0A089QGB8</accession>
<dbReference type="AlphaFoldDB" id="A0A089QGB8"/>
<dbReference type="Proteomes" id="UP000029488">
    <property type="component" value="Plasmid pMP1046B"/>
</dbReference>
<sequence>MEQISKTERKINAIKSKYKVGKPNGVLESYSRLPFFKIHRFFLEADGRVIYYGDEGRCFLKMQDVGLYFYLNMIATENGVDSFSRVQLFNSDEIRNSIKDLLSKSSGDSRASKTIRDSFMRLKAAELIECDIDNSTSIESYHNIKIPHKHNTYKTKGFFRFYYVDIQKAIEKIKDGVIDLSTRDFLNLLGVYTVSSLIFYNEHGSNYLGNGIVTVDSFSVSRYANRIDFTFGLKLTGGVRKKGVKEYMDILEELGLMVSMGVNSKMYENRFTLYTFPKNIGQFYKIIEDIYEQMGEE</sequence>
<dbReference type="KEGG" id="lsj:LSJ_3159c"/>
<evidence type="ECO:0000313" key="2">
    <source>
        <dbReference type="Proteomes" id="UP000029488"/>
    </source>
</evidence>
<geneLocation type="plasmid" evidence="1 2">
    <name>pMP1046B</name>
</geneLocation>
<evidence type="ECO:0000313" key="1">
    <source>
        <dbReference type="EMBL" id="AIR11775.1"/>
    </source>
</evidence>
<dbReference type="EMBL" id="CP007648">
    <property type="protein sequence ID" value="AIR11775.1"/>
    <property type="molecule type" value="Genomic_DNA"/>
</dbReference>
<organism evidence="1 2">
    <name type="scientific">Ligilactobacillus salivarius</name>
    <dbReference type="NCBI Taxonomy" id="1624"/>
    <lineage>
        <taxon>Bacteria</taxon>
        <taxon>Bacillati</taxon>
        <taxon>Bacillota</taxon>
        <taxon>Bacilli</taxon>
        <taxon>Lactobacillales</taxon>
        <taxon>Lactobacillaceae</taxon>
        <taxon>Ligilactobacillus</taxon>
    </lineage>
</organism>
<keyword evidence="1" id="KW-0614">Plasmid</keyword>
<gene>
    <name evidence="1" type="ORF">LSJ_3159c</name>
</gene>
<proteinExistence type="predicted"/>
<reference evidence="1 2" key="1">
    <citation type="journal article" date="2014" name="BMC Genomics">
        <title>Unusual genome complexity in Lactobacillus salivarius JCM1046.</title>
        <authorList>
            <person name="Raftis E.J."/>
            <person name="Forde B.M."/>
            <person name="Claesson M.J."/>
            <person name="O'Toole P.W."/>
        </authorList>
    </citation>
    <scope>NUCLEOTIDE SEQUENCE [LARGE SCALE GENOMIC DNA]</scope>
    <source>
        <strain evidence="1 2">JCM1046</strain>
        <plasmid evidence="1 2">pMP1046B</plasmid>
    </source>
</reference>
<dbReference type="RefSeq" id="WP_044005899.1">
    <property type="nucleotide sequence ID" value="NZ_CP007648.1"/>
</dbReference>
<name>A0A089QGB8_9LACO</name>
<protein>
    <submittedName>
        <fullName evidence="1">Uncharacterized protein</fullName>
    </submittedName>
</protein>